<evidence type="ECO:0000313" key="9">
    <source>
        <dbReference type="Proteomes" id="UP000812287"/>
    </source>
</evidence>
<comment type="similarity">
    <text evidence="2">Belongs to the AB hydrolase superfamily. Lipase family. Class 3 subfamily.</text>
</comment>
<accession>A0A9P7VP39</accession>
<dbReference type="AlphaFoldDB" id="A0A9P7VP39"/>
<dbReference type="RefSeq" id="XP_043037395.1">
    <property type="nucleotide sequence ID" value="XM_043184317.1"/>
</dbReference>
<dbReference type="CDD" id="cd00519">
    <property type="entry name" value="Lipase_3"/>
    <property type="match status" value="1"/>
</dbReference>
<dbReference type="PANTHER" id="PTHR45856:SF25">
    <property type="entry name" value="FUNGAL LIPASE-LIKE DOMAIN-CONTAINING PROTEIN"/>
    <property type="match status" value="1"/>
</dbReference>
<reference evidence="8" key="1">
    <citation type="submission" date="2020-11" db="EMBL/GenBank/DDBJ databases">
        <title>Adaptations for nitrogen fixation in a non-lichenized fungal sporocarp promotes dispersal by wood-feeding termites.</title>
        <authorList>
            <consortium name="DOE Joint Genome Institute"/>
            <person name="Koch R.A."/>
            <person name="Yoon G."/>
            <person name="Arayal U."/>
            <person name="Lail K."/>
            <person name="Amirebrahimi M."/>
            <person name="Labutti K."/>
            <person name="Lipzen A."/>
            <person name="Riley R."/>
            <person name="Barry K."/>
            <person name="Henrissat B."/>
            <person name="Grigoriev I.V."/>
            <person name="Herr J.R."/>
            <person name="Aime M.C."/>
        </authorList>
    </citation>
    <scope>NUCLEOTIDE SEQUENCE</scope>
    <source>
        <strain evidence="8">MCA 3950</strain>
    </source>
</reference>
<dbReference type="SUPFAM" id="SSF53474">
    <property type="entry name" value="alpha/beta-Hydrolases"/>
    <property type="match status" value="1"/>
</dbReference>
<evidence type="ECO:0000259" key="7">
    <source>
        <dbReference type="Pfam" id="PF01764"/>
    </source>
</evidence>
<dbReference type="OrthoDB" id="426718at2759"/>
<proteinExistence type="inferred from homology"/>
<sequence length="449" mass="45668">MLTSTLIFVFLFQSFLVIRTAPVPFDFGGLLDDVFGGEDDDTSGGGALSSVFSGDDEDSNDSGLGRIVDDLLSGGDNPAEDNGGLLDDALDASLSSDDTDSGSIQNSNNASNDEDAHGVLDGLVGKTEDAISDGASDLLRGILGDDDSASTTASSTISVSSAELTTVFSRPAFFSRMVYCSSASVTNFSCGAPCEALNAESVEILATGGDGGTVPRFVIAHDKSTNSVVVAHQGTDPENMRVLLAYALLSILNDAEFVPTPIDTEFFPSAAGKNIAVHSGFQETFSRTASTVLSTVQSAVASTGAETIVLTGHSLGAALATLDALMFNDALTNVSIQTTTFGSPRVGNQAFADLVDASLSSGGGGGGGVARITNRADPVPHLPPLVLDFVHAQGEVHLGDAGAALCEGQENDSDACADGVGLLAIADGVGDHIGPYFDGISFGQQECSA</sequence>
<keyword evidence="9" id="KW-1185">Reference proteome</keyword>
<evidence type="ECO:0000256" key="1">
    <source>
        <dbReference type="ARBA" id="ARBA00023157"/>
    </source>
</evidence>
<dbReference type="PANTHER" id="PTHR45856">
    <property type="entry name" value="ALPHA/BETA-HYDROLASES SUPERFAMILY PROTEIN"/>
    <property type="match status" value="1"/>
</dbReference>
<dbReference type="Proteomes" id="UP000812287">
    <property type="component" value="Unassembled WGS sequence"/>
</dbReference>
<dbReference type="Gene3D" id="3.40.50.1820">
    <property type="entry name" value="alpha/beta hydrolase"/>
    <property type="match status" value="1"/>
</dbReference>
<dbReference type="EMBL" id="MU250542">
    <property type="protein sequence ID" value="KAG7443895.1"/>
    <property type="molecule type" value="Genomic_DNA"/>
</dbReference>
<keyword evidence="6" id="KW-0732">Signal</keyword>
<comment type="catalytic activity">
    <reaction evidence="4">
        <text>a monoacylglycerol + H2O = glycerol + a fatty acid + H(+)</text>
        <dbReference type="Rhea" id="RHEA:15245"/>
        <dbReference type="ChEBI" id="CHEBI:15377"/>
        <dbReference type="ChEBI" id="CHEBI:15378"/>
        <dbReference type="ChEBI" id="CHEBI:17408"/>
        <dbReference type="ChEBI" id="CHEBI:17754"/>
        <dbReference type="ChEBI" id="CHEBI:28868"/>
    </reaction>
</comment>
<organism evidence="8 9">
    <name type="scientific">Guyanagaster necrorhizus</name>
    <dbReference type="NCBI Taxonomy" id="856835"/>
    <lineage>
        <taxon>Eukaryota</taxon>
        <taxon>Fungi</taxon>
        <taxon>Dikarya</taxon>
        <taxon>Basidiomycota</taxon>
        <taxon>Agaricomycotina</taxon>
        <taxon>Agaricomycetes</taxon>
        <taxon>Agaricomycetidae</taxon>
        <taxon>Agaricales</taxon>
        <taxon>Marasmiineae</taxon>
        <taxon>Physalacriaceae</taxon>
        <taxon>Guyanagaster</taxon>
    </lineage>
</organism>
<feature type="chain" id="PRO_5040244413" evidence="6">
    <location>
        <begin position="21"/>
        <end position="449"/>
    </location>
</feature>
<comment type="catalytic activity">
    <reaction evidence="3">
        <text>a diacylglycerol + H2O = a monoacylglycerol + a fatty acid + H(+)</text>
        <dbReference type="Rhea" id="RHEA:32731"/>
        <dbReference type="ChEBI" id="CHEBI:15377"/>
        <dbReference type="ChEBI" id="CHEBI:15378"/>
        <dbReference type="ChEBI" id="CHEBI:17408"/>
        <dbReference type="ChEBI" id="CHEBI:18035"/>
        <dbReference type="ChEBI" id="CHEBI:28868"/>
    </reaction>
</comment>
<feature type="compositionally biased region" description="Low complexity" evidence="5">
    <location>
        <begin position="83"/>
        <end position="96"/>
    </location>
</feature>
<protein>
    <submittedName>
        <fullName evidence="8">Alpha/beta-hydrolase</fullName>
    </submittedName>
</protein>
<dbReference type="InterPro" id="IPR002921">
    <property type="entry name" value="Fungal_lipase-type"/>
</dbReference>
<feature type="region of interest" description="Disordered" evidence="5">
    <location>
        <begin position="45"/>
        <end position="119"/>
    </location>
</feature>
<dbReference type="GeneID" id="66106614"/>
<feature type="signal peptide" evidence="6">
    <location>
        <begin position="1"/>
        <end position="20"/>
    </location>
</feature>
<evidence type="ECO:0000256" key="3">
    <source>
        <dbReference type="ARBA" id="ARBA00047591"/>
    </source>
</evidence>
<dbReference type="Pfam" id="PF01764">
    <property type="entry name" value="Lipase_3"/>
    <property type="match status" value="1"/>
</dbReference>
<keyword evidence="1" id="KW-1015">Disulfide bond</keyword>
<evidence type="ECO:0000256" key="5">
    <source>
        <dbReference type="SAM" id="MobiDB-lite"/>
    </source>
</evidence>
<dbReference type="GO" id="GO:0006629">
    <property type="term" value="P:lipid metabolic process"/>
    <property type="evidence" value="ECO:0007669"/>
    <property type="project" value="InterPro"/>
</dbReference>
<dbReference type="InterPro" id="IPR051218">
    <property type="entry name" value="Sec_MonoDiacylglyc_Lipase"/>
</dbReference>
<evidence type="ECO:0000256" key="4">
    <source>
        <dbReference type="ARBA" id="ARBA00048461"/>
    </source>
</evidence>
<feature type="domain" description="Fungal lipase-type" evidence="7">
    <location>
        <begin position="250"/>
        <end position="385"/>
    </location>
</feature>
<evidence type="ECO:0000256" key="2">
    <source>
        <dbReference type="ARBA" id="ARBA00043996"/>
    </source>
</evidence>
<gene>
    <name evidence="8" type="ORF">BT62DRAFT_921553</name>
</gene>
<name>A0A9P7VP39_9AGAR</name>
<comment type="caution">
    <text evidence="8">The sequence shown here is derived from an EMBL/GenBank/DDBJ whole genome shotgun (WGS) entry which is preliminary data.</text>
</comment>
<dbReference type="InterPro" id="IPR029058">
    <property type="entry name" value="AB_hydrolase_fold"/>
</dbReference>
<evidence type="ECO:0000256" key="6">
    <source>
        <dbReference type="SAM" id="SignalP"/>
    </source>
</evidence>
<evidence type="ECO:0000313" key="8">
    <source>
        <dbReference type="EMBL" id="KAG7443895.1"/>
    </source>
</evidence>